<dbReference type="InterPro" id="IPR032466">
    <property type="entry name" value="Metal_Hydrolase"/>
</dbReference>
<dbReference type="FunCoup" id="C8XCU9">
    <property type="interactions" value="36"/>
</dbReference>
<dbReference type="SUPFAM" id="SSF51338">
    <property type="entry name" value="Composite domain of metallo-dependent hydrolases"/>
    <property type="match status" value="1"/>
</dbReference>
<dbReference type="KEGG" id="nml:Namu_3221"/>
<proteinExistence type="predicted"/>
<dbReference type="EMBL" id="CP001737">
    <property type="protein sequence ID" value="ACV79552.1"/>
    <property type="molecule type" value="Genomic_DNA"/>
</dbReference>
<feature type="domain" description="Amidohydrolase-related" evidence="1">
    <location>
        <begin position="56"/>
        <end position="407"/>
    </location>
</feature>
<dbReference type="InParanoid" id="C8XCU9"/>
<organism evidence="2 3">
    <name type="scientific">Nakamurella multipartita (strain ATCC 700099 / DSM 44233 / CIP 104796 / JCM 9543 / NBRC 105858 / Y-104)</name>
    <name type="common">Microsphaera multipartita</name>
    <dbReference type="NCBI Taxonomy" id="479431"/>
    <lineage>
        <taxon>Bacteria</taxon>
        <taxon>Bacillati</taxon>
        <taxon>Actinomycetota</taxon>
        <taxon>Actinomycetes</taxon>
        <taxon>Nakamurellales</taxon>
        <taxon>Nakamurellaceae</taxon>
        <taxon>Nakamurella</taxon>
    </lineage>
</organism>
<dbReference type="HOGENOM" id="CLU_023620_2_2_11"/>
<dbReference type="InterPro" id="IPR011059">
    <property type="entry name" value="Metal-dep_hydrolase_composite"/>
</dbReference>
<evidence type="ECO:0000313" key="3">
    <source>
        <dbReference type="Proteomes" id="UP000002218"/>
    </source>
</evidence>
<keyword evidence="2" id="KW-0378">Hydrolase</keyword>
<dbReference type="SUPFAM" id="SSF51556">
    <property type="entry name" value="Metallo-dependent hydrolases"/>
    <property type="match status" value="1"/>
</dbReference>
<protein>
    <submittedName>
        <fullName evidence="2">Amidohydrolase</fullName>
    </submittedName>
</protein>
<dbReference type="OrthoDB" id="3514520at2"/>
<dbReference type="Proteomes" id="UP000002218">
    <property type="component" value="Chromosome"/>
</dbReference>
<dbReference type="InterPro" id="IPR051781">
    <property type="entry name" value="Metallo-dep_Hydrolase"/>
</dbReference>
<dbReference type="AlphaFoldDB" id="C8XCU9"/>
<dbReference type="eggNOG" id="COG1228">
    <property type="taxonomic scope" value="Bacteria"/>
</dbReference>
<dbReference type="Gene3D" id="3.20.20.140">
    <property type="entry name" value="Metal-dependent hydrolases"/>
    <property type="match status" value="1"/>
</dbReference>
<dbReference type="Pfam" id="PF01979">
    <property type="entry name" value="Amidohydro_1"/>
    <property type="match status" value="1"/>
</dbReference>
<evidence type="ECO:0000259" key="1">
    <source>
        <dbReference type="Pfam" id="PF01979"/>
    </source>
</evidence>
<dbReference type="PANTHER" id="PTHR43135:SF3">
    <property type="entry name" value="ALPHA-D-RIBOSE 1-METHYLPHOSPHONATE 5-TRIPHOSPHATE DIPHOSPHATASE"/>
    <property type="match status" value="1"/>
</dbReference>
<dbReference type="STRING" id="479431.Namu_3221"/>
<evidence type="ECO:0000313" key="2">
    <source>
        <dbReference type="EMBL" id="ACV79552.1"/>
    </source>
</evidence>
<reference evidence="3" key="1">
    <citation type="submission" date="2009-09" db="EMBL/GenBank/DDBJ databases">
        <title>The complete genome of Nakamurella multipartita DSM 44233.</title>
        <authorList>
            <consortium name="US DOE Joint Genome Institute (JGI-PGF)"/>
            <person name="Lucas S."/>
            <person name="Copeland A."/>
            <person name="Lapidus A."/>
            <person name="Glavina del Rio T."/>
            <person name="Dalin E."/>
            <person name="Tice H."/>
            <person name="Bruce D."/>
            <person name="Goodwin L."/>
            <person name="Pitluck S."/>
            <person name="Kyrpides N."/>
            <person name="Mavromatis K."/>
            <person name="Ivanova N."/>
            <person name="Ovchinnikova G."/>
            <person name="Sims D."/>
            <person name="Meincke L."/>
            <person name="Brettin T."/>
            <person name="Detter J.C."/>
            <person name="Han C."/>
            <person name="Larimer F."/>
            <person name="Land M."/>
            <person name="Hauser L."/>
            <person name="Markowitz V."/>
            <person name="Cheng J.-F."/>
            <person name="Hugenholtz P."/>
            <person name="Woyke T."/>
            <person name="Wu D."/>
            <person name="Klenk H.-P."/>
            <person name="Eisen J.A."/>
        </authorList>
    </citation>
    <scope>NUCLEOTIDE SEQUENCE [LARGE SCALE GENOMIC DNA]</scope>
    <source>
        <strain evidence="3">ATCC 700099 / DSM 44233 / CIP 104796 / JCM 9543 / NBRC 105858 / Y-104</strain>
    </source>
</reference>
<name>C8XCU9_NAKMY</name>
<reference evidence="2 3" key="2">
    <citation type="journal article" date="2010" name="Stand. Genomic Sci.">
        <title>Complete genome sequence of Nakamurella multipartita type strain (Y-104).</title>
        <authorList>
            <person name="Tice H."/>
            <person name="Mayilraj S."/>
            <person name="Sims D."/>
            <person name="Lapidus A."/>
            <person name="Nolan M."/>
            <person name="Lucas S."/>
            <person name="Glavina Del Rio T."/>
            <person name="Copeland A."/>
            <person name="Cheng J.F."/>
            <person name="Meincke L."/>
            <person name="Bruce D."/>
            <person name="Goodwin L."/>
            <person name="Pitluck S."/>
            <person name="Ivanova N."/>
            <person name="Mavromatis K."/>
            <person name="Ovchinnikova G."/>
            <person name="Pati A."/>
            <person name="Chen A."/>
            <person name="Palaniappan K."/>
            <person name="Land M."/>
            <person name="Hauser L."/>
            <person name="Chang Y.J."/>
            <person name="Jeffries C.D."/>
            <person name="Detter J.C."/>
            <person name="Brettin T."/>
            <person name="Rohde M."/>
            <person name="Goker M."/>
            <person name="Bristow J."/>
            <person name="Eisen J.A."/>
            <person name="Markowitz V."/>
            <person name="Hugenholtz P."/>
            <person name="Kyrpides N.C."/>
            <person name="Klenk H.P."/>
            <person name="Chen F."/>
        </authorList>
    </citation>
    <scope>NUCLEOTIDE SEQUENCE [LARGE SCALE GENOMIC DNA]</scope>
    <source>
        <strain evidence="3">ATCC 700099 / DSM 44233 / CIP 104796 / JCM 9543 / NBRC 105858 / Y-104</strain>
    </source>
</reference>
<dbReference type="Gene3D" id="2.30.40.10">
    <property type="entry name" value="Urease, subunit C, domain 1"/>
    <property type="match status" value="1"/>
</dbReference>
<gene>
    <name evidence="2" type="ordered locus">Namu_3221</name>
</gene>
<dbReference type="PANTHER" id="PTHR43135">
    <property type="entry name" value="ALPHA-D-RIBOSE 1-METHYLPHOSPHONATE 5-TRIPHOSPHATE DIPHOSPHATASE"/>
    <property type="match status" value="1"/>
</dbReference>
<sequence length="413" mass="43125">MTPRMIALRSSSLFDGSVFFDDGVTVVVDGESIAGVLRGHPDLGSDVEVIELGEATVLPGLIDTHVHLVAGSGVRALDLVEGYSDQEIEAVVTRSLAAHLAAGVTTVRDLGDRRFVVVNRRDDQHARPLTTARPWTPTILAAGPPLTTPRGHCHYLGGEVSGPVEIEAAVQERIDREVDVVKVMASGGMATTGTDVMMPQFSLAEMRLIVDLAHAAGIAVTAHAHALPAVEIALAAGVDGLEHCSCLTPQGPRVSDELLAVLAERQVPIGAALMAPPPEAFEHAPPNIKKVMAQMGMTPETMLESRRSMVGRMHAAGVRFVGGSDAGIEPFMAHGLMRSGLGFLLSAGASVSQTLAAGTSLAAAACGLTRKGFLRQGFDADLVVVDGRFDSDLAPLAQVRQVMLGGRFAPAGL</sequence>
<accession>C8XCU9</accession>
<dbReference type="InterPro" id="IPR006680">
    <property type="entry name" value="Amidohydro-rel"/>
</dbReference>
<dbReference type="GO" id="GO:0016810">
    <property type="term" value="F:hydrolase activity, acting on carbon-nitrogen (but not peptide) bonds"/>
    <property type="evidence" value="ECO:0007669"/>
    <property type="project" value="InterPro"/>
</dbReference>
<keyword evidence="3" id="KW-1185">Reference proteome</keyword>